<feature type="domain" description="Alpha/beta hydrolase fold-3" evidence="2">
    <location>
        <begin position="80"/>
        <end position="192"/>
    </location>
</feature>
<name>A0A2M9G0B9_9PROT</name>
<dbReference type="InterPro" id="IPR050300">
    <property type="entry name" value="GDXG_lipolytic_enzyme"/>
</dbReference>
<evidence type="ECO:0000313" key="4">
    <source>
        <dbReference type="Proteomes" id="UP000229498"/>
    </source>
</evidence>
<dbReference type="InterPro" id="IPR029058">
    <property type="entry name" value="AB_hydrolase_fold"/>
</dbReference>
<gene>
    <name evidence="3" type="ORF">CVT23_13340</name>
</gene>
<dbReference type="EMBL" id="PHIG01000036">
    <property type="protein sequence ID" value="PJK29168.1"/>
    <property type="molecule type" value="Genomic_DNA"/>
</dbReference>
<proteinExistence type="predicted"/>
<dbReference type="Gene3D" id="3.40.50.1820">
    <property type="entry name" value="alpha/beta hydrolase"/>
    <property type="match status" value="1"/>
</dbReference>
<sequence length="290" mass="31519">MPPEGEDAMTYWQDWSDEEMERNFNPRVAAPDAADLLAGFVEKAAQARRNLDMRRNIAYGGHPREVYDVFPGIVGGPMHVFIHGGYWRALSKDEHSFVAQPLNGAGATVVLINYPLCPEVTLESLADSVMRGIAHAAKRAADYGADPARVHLSGHSAGAHLSAIAAARDWTGDGLEADLIKSATLLSGVFDPAVAMRTTINADIGLDDAQARRMNVLQAGFRPLPHVDVLLAAGGAEPDGWIRQSTDYRDMFDIEREVMLPEGANHFTLLDHVTDPKDPLGRAMLALMDL</sequence>
<dbReference type="PANTHER" id="PTHR48081:SF33">
    <property type="entry name" value="KYNURENINE FORMAMIDASE"/>
    <property type="match status" value="1"/>
</dbReference>
<dbReference type="SUPFAM" id="SSF53474">
    <property type="entry name" value="alpha/beta-Hydrolases"/>
    <property type="match status" value="1"/>
</dbReference>
<reference evidence="3 4" key="1">
    <citation type="submission" date="2017-11" db="EMBL/GenBank/DDBJ databases">
        <title>Draft genome sequence of Rhizobiales bacterium SY3-13.</title>
        <authorList>
            <person name="Sun C."/>
        </authorList>
    </citation>
    <scope>NUCLEOTIDE SEQUENCE [LARGE SCALE GENOMIC DNA]</scope>
    <source>
        <strain evidence="3 4">SY3-13</strain>
    </source>
</reference>
<dbReference type="AlphaFoldDB" id="A0A2M9G0B9"/>
<accession>A0A2M9G0B9</accession>
<dbReference type="OrthoDB" id="9771666at2"/>
<organism evidence="3 4">
    <name type="scientific">Minwuia thermotolerans</name>
    <dbReference type="NCBI Taxonomy" id="2056226"/>
    <lineage>
        <taxon>Bacteria</taxon>
        <taxon>Pseudomonadati</taxon>
        <taxon>Pseudomonadota</taxon>
        <taxon>Alphaproteobacteria</taxon>
        <taxon>Minwuiales</taxon>
        <taxon>Minwuiaceae</taxon>
        <taxon>Minwuia</taxon>
    </lineage>
</organism>
<evidence type="ECO:0000259" key="2">
    <source>
        <dbReference type="Pfam" id="PF07859"/>
    </source>
</evidence>
<dbReference type="Proteomes" id="UP000229498">
    <property type="component" value="Unassembled WGS sequence"/>
</dbReference>
<evidence type="ECO:0000313" key="3">
    <source>
        <dbReference type="EMBL" id="PJK29168.1"/>
    </source>
</evidence>
<protein>
    <recommendedName>
        <fullName evidence="2">Alpha/beta hydrolase fold-3 domain-containing protein</fullName>
    </recommendedName>
</protein>
<evidence type="ECO:0000256" key="1">
    <source>
        <dbReference type="ARBA" id="ARBA00022801"/>
    </source>
</evidence>
<keyword evidence="1" id="KW-0378">Hydrolase</keyword>
<comment type="caution">
    <text evidence="3">The sequence shown here is derived from an EMBL/GenBank/DDBJ whole genome shotgun (WGS) entry which is preliminary data.</text>
</comment>
<dbReference type="InterPro" id="IPR013094">
    <property type="entry name" value="AB_hydrolase_3"/>
</dbReference>
<dbReference type="PANTHER" id="PTHR48081">
    <property type="entry name" value="AB HYDROLASE SUPERFAMILY PROTEIN C4A8.06C"/>
    <property type="match status" value="1"/>
</dbReference>
<dbReference type="Pfam" id="PF07859">
    <property type="entry name" value="Abhydrolase_3"/>
    <property type="match status" value="1"/>
</dbReference>
<dbReference type="GO" id="GO:0016787">
    <property type="term" value="F:hydrolase activity"/>
    <property type="evidence" value="ECO:0007669"/>
    <property type="project" value="UniProtKB-KW"/>
</dbReference>
<keyword evidence="4" id="KW-1185">Reference proteome</keyword>